<proteinExistence type="predicted"/>
<dbReference type="Proteomes" id="UP001521931">
    <property type="component" value="Unassembled WGS sequence"/>
</dbReference>
<protein>
    <submittedName>
        <fullName evidence="6">PIN domain-containing protein</fullName>
    </submittedName>
</protein>
<gene>
    <name evidence="6" type="ORF">MHL29_06655</name>
</gene>
<sequence length="171" mass="18979">MTLDTSFVVSLLNSGEPHHGGSRRFADLLVASQSLVVYNRLLEIELVEVAFKLAVKERHGTKAWPAKRGDGRVRPRAGRLARELLRSWGDFLEAVPYLCVELHEVSDDVPEAMIRWGLGSYDAVHVVSALYAGNQRIVTVDAGFGAVPEQHLTIYTDASRLRSTRRRRGGA</sequence>
<feature type="domain" description="PIN" evidence="5">
    <location>
        <begin position="2"/>
        <end position="148"/>
    </location>
</feature>
<dbReference type="SUPFAM" id="SSF88723">
    <property type="entry name" value="PIN domain-like"/>
    <property type="match status" value="1"/>
</dbReference>
<dbReference type="InterPro" id="IPR002716">
    <property type="entry name" value="PIN_dom"/>
</dbReference>
<reference evidence="6 7" key="1">
    <citation type="submission" date="2022-02" db="EMBL/GenBank/DDBJ databases">
        <title>Uncovering new skin microbiome diversity through culturing and metagenomics.</title>
        <authorList>
            <person name="Conlan S."/>
            <person name="Deming C."/>
            <person name="Nisc Comparative Sequencing Program N."/>
            <person name="Segre J.A."/>
        </authorList>
    </citation>
    <scope>NUCLEOTIDE SEQUENCE [LARGE SCALE GENOMIC DNA]</scope>
    <source>
        <strain evidence="6 7">ACRQZ</strain>
    </source>
</reference>
<keyword evidence="3" id="KW-0378">Hydrolase</keyword>
<evidence type="ECO:0000259" key="5">
    <source>
        <dbReference type="Pfam" id="PF01850"/>
    </source>
</evidence>
<keyword evidence="7" id="KW-1185">Reference proteome</keyword>
<keyword evidence="2" id="KW-0479">Metal-binding</keyword>
<dbReference type="Gene3D" id="3.40.50.1010">
    <property type="entry name" value="5'-nuclease"/>
    <property type="match status" value="1"/>
</dbReference>
<keyword evidence="1" id="KW-0540">Nuclease</keyword>
<name>A0ABS9Q145_9MICO</name>
<evidence type="ECO:0000313" key="6">
    <source>
        <dbReference type="EMBL" id="MCG7321576.1"/>
    </source>
</evidence>
<organism evidence="6 7">
    <name type="scientific">Arsenicicoccus bolidensis</name>
    <dbReference type="NCBI Taxonomy" id="229480"/>
    <lineage>
        <taxon>Bacteria</taxon>
        <taxon>Bacillati</taxon>
        <taxon>Actinomycetota</taxon>
        <taxon>Actinomycetes</taxon>
        <taxon>Micrococcales</taxon>
        <taxon>Intrasporangiaceae</taxon>
        <taxon>Arsenicicoccus</taxon>
    </lineage>
</organism>
<evidence type="ECO:0000313" key="7">
    <source>
        <dbReference type="Proteomes" id="UP001521931"/>
    </source>
</evidence>
<dbReference type="InterPro" id="IPR029060">
    <property type="entry name" value="PIN-like_dom_sf"/>
</dbReference>
<dbReference type="EMBL" id="JAKRCV010000015">
    <property type="protein sequence ID" value="MCG7321576.1"/>
    <property type="molecule type" value="Genomic_DNA"/>
</dbReference>
<keyword evidence="4" id="KW-0460">Magnesium</keyword>
<comment type="caution">
    <text evidence="6">The sequence shown here is derived from an EMBL/GenBank/DDBJ whole genome shotgun (WGS) entry which is preliminary data.</text>
</comment>
<dbReference type="RefSeq" id="WP_239263343.1">
    <property type="nucleotide sequence ID" value="NZ_JAKRCV010000015.1"/>
</dbReference>
<evidence type="ECO:0000256" key="2">
    <source>
        <dbReference type="ARBA" id="ARBA00022723"/>
    </source>
</evidence>
<dbReference type="Pfam" id="PF01850">
    <property type="entry name" value="PIN"/>
    <property type="match status" value="1"/>
</dbReference>
<evidence type="ECO:0000256" key="4">
    <source>
        <dbReference type="ARBA" id="ARBA00022842"/>
    </source>
</evidence>
<accession>A0ABS9Q145</accession>
<evidence type="ECO:0000256" key="1">
    <source>
        <dbReference type="ARBA" id="ARBA00022722"/>
    </source>
</evidence>
<evidence type="ECO:0000256" key="3">
    <source>
        <dbReference type="ARBA" id="ARBA00022801"/>
    </source>
</evidence>